<sequence length="141" mass="15561">MSAEKYPRCVLLKPNSQPQALLFNAKDEETGQGNLLGARRETEGGVFDRSAHIRFTWSCALVKLLRRVCCVANTFTPRYPARKAASRPGFPLHCHGNAEHYRGGRLLGEEGCTGSSSIDHDREVAAETKPRPRGEPVCLLV</sequence>
<keyword evidence="2" id="KW-1185">Reference proteome</keyword>
<protein>
    <submittedName>
        <fullName evidence="1">Uncharacterized protein</fullName>
    </submittedName>
</protein>
<accession>A0ACC2F7Y3</accession>
<comment type="caution">
    <text evidence="1">The sequence shown here is derived from an EMBL/GenBank/DDBJ whole genome shotgun (WGS) entry which is preliminary data.</text>
</comment>
<organism evidence="1 2">
    <name type="scientific">Dallia pectoralis</name>
    <name type="common">Alaska blackfish</name>
    <dbReference type="NCBI Taxonomy" id="75939"/>
    <lineage>
        <taxon>Eukaryota</taxon>
        <taxon>Metazoa</taxon>
        <taxon>Chordata</taxon>
        <taxon>Craniata</taxon>
        <taxon>Vertebrata</taxon>
        <taxon>Euteleostomi</taxon>
        <taxon>Actinopterygii</taxon>
        <taxon>Neopterygii</taxon>
        <taxon>Teleostei</taxon>
        <taxon>Protacanthopterygii</taxon>
        <taxon>Esociformes</taxon>
        <taxon>Umbridae</taxon>
        <taxon>Dallia</taxon>
    </lineage>
</organism>
<proteinExistence type="predicted"/>
<gene>
    <name evidence="1" type="ORF">DPEC_G00327170</name>
</gene>
<dbReference type="EMBL" id="CM055759">
    <property type="protein sequence ID" value="KAJ7987503.1"/>
    <property type="molecule type" value="Genomic_DNA"/>
</dbReference>
<name>A0ACC2F7Y3_DALPE</name>
<evidence type="ECO:0000313" key="2">
    <source>
        <dbReference type="Proteomes" id="UP001157502"/>
    </source>
</evidence>
<dbReference type="Proteomes" id="UP001157502">
    <property type="component" value="Chromosome 32"/>
</dbReference>
<reference evidence="1" key="1">
    <citation type="submission" date="2021-05" db="EMBL/GenBank/DDBJ databases">
        <authorList>
            <person name="Pan Q."/>
            <person name="Jouanno E."/>
            <person name="Zahm M."/>
            <person name="Klopp C."/>
            <person name="Cabau C."/>
            <person name="Louis A."/>
            <person name="Berthelot C."/>
            <person name="Parey E."/>
            <person name="Roest Crollius H."/>
            <person name="Montfort J."/>
            <person name="Robinson-Rechavi M."/>
            <person name="Bouchez O."/>
            <person name="Lampietro C."/>
            <person name="Lopez Roques C."/>
            <person name="Donnadieu C."/>
            <person name="Postlethwait J."/>
            <person name="Bobe J."/>
            <person name="Dillon D."/>
            <person name="Chandos A."/>
            <person name="von Hippel F."/>
            <person name="Guiguen Y."/>
        </authorList>
    </citation>
    <scope>NUCLEOTIDE SEQUENCE</scope>
    <source>
        <strain evidence="1">YG-Jan2019</strain>
    </source>
</reference>
<evidence type="ECO:0000313" key="1">
    <source>
        <dbReference type="EMBL" id="KAJ7987503.1"/>
    </source>
</evidence>